<feature type="compositionally biased region" description="Basic and acidic residues" evidence="1">
    <location>
        <begin position="59"/>
        <end position="75"/>
    </location>
</feature>
<sequence>MGETPIEPEFEERLHALDSSYNSSMGSFQVEDLSVDSVRERSLDHLSLRSTPMSSPRSPESRENSSDFYPDHEGESPSQVVESEFTRQLRLLESAPEVSSAPILEGYEERKLKCPCDELHEDLSAGGRLCLSCQSAGWMHYLHCRDSFGILEFGVIHEIRLRKNCSLCQMVWLEVEQEWKVDGWTTESEDSQTRCWIKKEAAYYVPADSDRAVMWVKEGWAFILRITLENEPEVVRKRQETLKRMGVHPRLHVVLHGWIKEGIMASSQNLPSKNPIFSQQPAEILTTEIPAWADLTKIRERLSDCEAHHGESCQHDNTKQLPGLRLIDVNELRVVDAPASPRYFALSYVWGEAEGKCLNATKSNIATLREAGSLSAASLGASLSFSIEDALRGYTCFPVTLAFPDRKRSEQRRKNRLLHPEQ</sequence>
<organism evidence="2 3">
    <name type="scientific">Hyaloscypha hepaticicola</name>
    <dbReference type="NCBI Taxonomy" id="2082293"/>
    <lineage>
        <taxon>Eukaryota</taxon>
        <taxon>Fungi</taxon>
        <taxon>Dikarya</taxon>
        <taxon>Ascomycota</taxon>
        <taxon>Pezizomycotina</taxon>
        <taxon>Leotiomycetes</taxon>
        <taxon>Helotiales</taxon>
        <taxon>Hyaloscyphaceae</taxon>
        <taxon>Hyaloscypha</taxon>
    </lineage>
</organism>
<evidence type="ECO:0000256" key="1">
    <source>
        <dbReference type="SAM" id="MobiDB-lite"/>
    </source>
</evidence>
<gene>
    <name evidence="2" type="ORF">NA56DRAFT_658250</name>
</gene>
<evidence type="ECO:0008006" key="4">
    <source>
        <dbReference type="Google" id="ProtNLM"/>
    </source>
</evidence>
<accession>A0A2J6Q7W7</accession>
<dbReference type="Proteomes" id="UP000235672">
    <property type="component" value="Unassembled WGS sequence"/>
</dbReference>
<dbReference type="AlphaFoldDB" id="A0A2J6Q7W7"/>
<protein>
    <recommendedName>
        <fullName evidence="4">Heterokaryon incompatibility domain-containing protein</fullName>
    </recommendedName>
</protein>
<evidence type="ECO:0000313" key="2">
    <source>
        <dbReference type="EMBL" id="PMD22334.1"/>
    </source>
</evidence>
<proteinExistence type="predicted"/>
<feature type="compositionally biased region" description="Low complexity" evidence="1">
    <location>
        <begin position="48"/>
        <end position="58"/>
    </location>
</feature>
<name>A0A2J6Q7W7_9HELO</name>
<evidence type="ECO:0000313" key="3">
    <source>
        <dbReference type="Proteomes" id="UP000235672"/>
    </source>
</evidence>
<keyword evidence="3" id="KW-1185">Reference proteome</keyword>
<reference evidence="2 3" key="1">
    <citation type="submission" date="2016-05" db="EMBL/GenBank/DDBJ databases">
        <title>A degradative enzymes factory behind the ericoid mycorrhizal symbiosis.</title>
        <authorList>
            <consortium name="DOE Joint Genome Institute"/>
            <person name="Martino E."/>
            <person name="Morin E."/>
            <person name="Grelet G."/>
            <person name="Kuo A."/>
            <person name="Kohler A."/>
            <person name="Daghino S."/>
            <person name="Barry K."/>
            <person name="Choi C."/>
            <person name="Cichocki N."/>
            <person name="Clum A."/>
            <person name="Copeland A."/>
            <person name="Hainaut M."/>
            <person name="Haridas S."/>
            <person name="Labutti K."/>
            <person name="Lindquist E."/>
            <person name="Lipzen A."/>
            <person name="Khouja H.-R."/>
            <person name="Murat C."/>
            <person name="Ohm R."/>
            <person name="Olson A."/>
            <person name="Spatafora J."/>
            <person name="Veneault-Fourrey C."/>
            <person name="Henrissat B."/>
            <person name="Grigoriev I."/>
            <person name="Martin F."/>
            <person name="Perotto S."/>
        </authorList>
    </citation>
    <scope>NUCLEOTIDE SEQUENCE [LARGE SCALE GENOMIC DNA]</scope>
    <source>
        <strain evidence="2 3">UAMH 7357</strain>
    </source>
</reference>
<feature type="region of interest" description="Disordered" evidence="1">
    <location>
        <begin position="44"/>
        <end position="78"/>
    </location>
</feature>
<dbReference type="EMBL" id="KZ613478">
    <property type="protein sequence ID" value="PMD22334.1"/>
    <property type="molecule type" value="Genomic_DNA"/>
</dbReference>